<evidence type="ECO:0000313" key="2">
    <source>
        <dbReference type="Proteomes" id="UP000294847"/>
    </source>
</evidence>
<dbReference type="AlphaFoldDB" id="A0A4P7N214"/>
<organism evidence="1 2">
    <name type="scientific">Pyricularia oryzae</name>
    <name type="common">Rice blast fungus</name>
    <name type="synonym">Magnaporthe oryzae</name>
    <dbReference type="NCBI Taxonomy" id="318829"/>
    <lineage>
        <taxon>Eukaryota</taxon>
        <taxon>Fungi</taxon>
        <taxon>Dikarya</taxon>
        <taxon>Ascomycota</taxon>
        <taxon>Pezizomycotina</taxon>
        <taxon>Sordariomycetes</taxon>
        <taxon>Sordariomycetidae</taxon>
        <taxon>Magnaporthales</taxon>
        <taxon>Pyriculariaceae</taxon>
        <taxon>Pyricularia</taxon>
    </lineage>
</organism>
<gene>
    <name evidence="1" type="ORF">PoMZ_00380</name>
</gene>
<accession>A0A4P7N214</accession>
<dbReference type="SMR" id="A0A4P7N214"/>
<name>A0A4P7N214_PYROR</name>
<dbReference type="Proteomes" id="UP000294847">
    <property type="component" value="Chromosome 2"/>
</dbReference>
<dbReference type="EMBL" id="CP034205">
    <property type="protein sequence ID" value="QBZ55482.1"/>
    <property type="molecule type" value="Genomic_DNA"/>
</dbReference>
<proteinExistence type="predicted"/>
<evidence type="ECO:0000313" key="1">
    <source>
        <dbReference type="EMBL" id="QBZ55482.1"/>
    </source>
</evidence>
<sequence>MYNADYIYCCRSLPSTGKSSVHDTISSLINHSRFIQESKVLLQEQQQSFFCESTQQSLPTAIDSSPGTSHHPYCVMPSHYSRSQCRCVVWTLYYTRCGHYVDASSSRDCTASTHSPTEMGCEERDGYCMQPDCPASYSSRSSRRSRR</sequence>
<protein>
    <submittedName>
        <fullName evidence="1">Uncharacterized protein</fullName>
    </submittedName>
</protein>
<reference evidence="1 2" key="1">
    <citation type="journal article" date="2019" name="Mol. Biol. Evol.">
        <title>Blast fungal genomes show frequent chromosomal changes, gene gains and losses, and effector gene turnover.</title>
        <authorList>
            <person name="Gomez Luciano L.B."/>
            <person name="Jason Tsai I."/>
            <person name="Chuma I."/>
            <person name="Tosa Y."/>
            <person name="Chen Y.H."/>
            <person name="Li J.Y."/>
            <person name="Li M.Y."/>
            <person name="Jade Lu M.Y."/>
            <person name="Nakayashiki H."/>
            <person name="Li W.H."/>
        </authorList>
    </citation>
    <scope>NUCLEOTIDE SEQUENCE [LARGE SCALE GENOMIC DNA]</scope>
    <source>
        <strain evidence="1">MZ5-1-6</strain>
    </source>
</reference>